<accession>A0ABV8MRX9</accession>
<dbReference type="PANTHER" id="PTHR31566:SF0">
    <property type="entry name" value="CYTOCHROME C BIOGENESIS PROTEIN CCS1, CHLOROPLASTIC"/>
    <property type="match status" value="1"/>
</dbReference>
<feature type="domain" description="ResB-like" evidence="7">
    <location>
        <begin position="28"/>
        <end position="668"/>
    </location>
</feature>
<evidence type="ECO:0000256" key="6">
    <source>
        <dbReference type="SAM" id="Phobius"/>
    </source>
</evidence>
<keyword evidence="2 6" id="KW-0812">Transmembrane</keyword>
<name>A0ABV8MRX9_9NEIS</name>
<evidence type="ECO:0000256" key="5">
    <source>
        <dbReference type="ARBA" id="ARBA00023136"/>
    </source>
</evidence>
<dbReference type="Proteomes" id="UP001595791">
    <property type="component" value="Unassembled WGS sequence"/>
</dbReference>
<evidence type="ECO:0000313" key="8">
    <source>
        <dbReference type="EMBL" id="MFC4160437.1"/>
    </source>
</evidence>
<comment type="subcellular location">
    <subcellularLocation>
        <location evidence="1">Membrane</location>
        <topology evidence="1">Multi-pass membrane protein</topology>
    </subcellularLocation>
</comment>
<keyword evidence="4 6" id="KW-1133">Transmembrane helix</keyword>
<dbReference type="RefSeq" id="WP_378165263.1">
    <property type="nucleotide sequence ID" value="NZ_JBHSBU010000001.1"/>
</dbReference>
<feature type="transmembrane region" description="Helical" evidence="6">
    <location>
        <begin position="21"/>
        <end position="48"/>
    </location>
</feature>
<evidence type="ECO:0000259" key="7">
    <source>
        <dbReference type="Pfam" id="PF05140"/>
    </source>
</evidence>
<dbReference type="InterPro" id="IPR007816">
    <property type="entry name" value="ResB-like_domain"/>
</dbReference>
<keyword evidence="9" id="KW-1185">Reference proteome</keyword>
<dbReference type="Pfam" id="PF05140">
    <property type="entry name" value="ResB"/>
    <property type="match status" value="1"/>
</dbReference>
<keyword evidence="3" id="KW-0201">Cytochrome c-type biogenesis</keyword>
<evidence type="ECO:0000256" key="2">
    <source>
        <dbReference type="ARBA" id="ARBA00022692"/>
    </source>
</evidence>
<feature type="transmembrane region" description="Helical" evidence="6">
    <location>
        <begin position="80"/>
        <end position="99"/>
    </location>
</feature>
<gene>
    <name evidence="8" type="ORF">ACFOW7_13930</name>
</gene>
<sequence>MPPWLAHRIPAVRRTSFARALYELFSSMRFAIALLTVIAIASVIGTVLKQNEPYPNYVVEFGEFWFQPFEALGLYDVYHAGWFLLILAFLVISTSACIYRQLPGILRDIRQYREQAGLKSLRAMPHHHEWAGTADPHDTASRAAALLQQRGYRFRAVEADGAIMLAAKKGSLQRLGYLFAHAAIVVICVGGLIDGNLPLKVQEALGWKQVETRNVPQSQIGAPSRLSAANLSFRGSVEMPEGGSADVVFVNAGRGYFVQELPFVVRLRKFHIEHYSTGQPKLFASDIEVVDKTSGKVTPATIKVNHPLIVDGIAIYQSNFGDGGSPLEFAVWDWFGHSAGQKPLKARSQSDLAITLNERPYKLEFSDLRVFNIEQAPGAAPRDGLDAMLEDVRQVKADKRMRNLGPTIQFKLRDERGQAREYLNYLAPFEEDGRFYLMSGVREEVGAPFSFVRIPLDRDFKPDTFMRLRATLFDAEARREVAKRATAKAREAGAVSPAGLADLERSLVWVLERYAEGGFAALESFLDSAKVPQDKRATVAQTYIKLLQGAVVEAMALAQQRAGLAPVTMDESHYRFLMDSLVAISASFDYGSPIYLQPTGFTEVKSSGLQLTRSPGKNLVYLGSLLLVLGILFMFYVREQRVWLRLTPQSSLFAFSCNRKDSLAEREFAALTQSLAPLVAGQEADHV</sequence>
<evidence type="ECO:0000256" key="1">
    <source>
        <dbReference type="ARBA" id="ARBA00004141"/>
    </source>
</evidence>
<dbReference type="InterPro" id="IPR023494">
    <property type="entry name" value="Cyt_c_bgen_Ccs1/CcsB/ResB"/>
</dbReference>
<comment type="caution">
    <text evidence="8">The sequence shown here is derived from an EMBL/GenBank/DDBJ whole genome shotgun (WGS) entry which is preliminary data.</text>
</comment>
<proteinExistence type="predicted"/>
<feature type="transmembrane region" description="Helical" evidence="6">
    <location>
        <begin position="619"/>
        <end position="637"/>
    </location>
</feature>
<reference evidence="9" key="1">
    <citation type="journal article" date="2019" name="Int. J. Syst. Evol. Microbiol.">
        <title>The Global Catalogue of Microorganisms (GCM) 10K type strain sequencing project: providing services to taxonomists for standard genome sequencing and annotation.</title>
        <authorList>
            <consortium name="The Broad Institute Genomics Platform"/>
            <consortium name="The Broad Institute Genome Sequencing Center for Infectious Disease"/>
            <person name="Wu L."/>
            <person name="Ma J."/>
        </authorList>
    </citation>
    <scope>NUCLEOTIDE SEQUENCE [LARGE SCALE GENOMIC DNA]</scope>
    <source>
        <strain evidence="9">LMG 29894</strain>
    </source>
</reference>
<evidence type="ECO:0000256" key="3">
    <source>
        <dbReference type="ARBA" id="ARBA00022748"/>
    </source>
</evidence>
<dbReference type="EMBL" id="JBHSBU010000001">
    <property type="protein sequence ID" value="MFC4160437.1"/>
    <property type="molecule type" value="Genomic_DNA"/>
</dbReference>
<protein>
    <submittedName>
        <fullName evidence="8">Cytochrome c biogenesis protein ResB</fullName>
    </submittedName>
</protein>
<feature type="transmembrane region" description="Helical" evidence="6">
    <location>
        <begin position="175"/>
        <end position="193"/>
    </location>
</feature>
<evidence type="ECO:0000256" key="4">
    <source>
        <dbReference type="ARBA" id="ARBA00022989"/>
    </source>
</evidence>
<keyword evidence="5 6" id="KW-0472">Membrane</keyword>
<dbReference type="PANTHER" id="PTHR31566">
    <property type="entry name" value="CYTOCHROME C BIOGENESIS PROTEIN CCS1, CHLOROPLASTIC"/>
    <property type="match status" value="1"/>
</dbReference>
<evidence type="ECO:0000313" key="9">
    <source>
        <dbReference type="Proteomes" id="UP001595791"/>
    </source>
</evidence>
<organism evidence="8 9">
    <name type="scientific">Chitinimonas lacunae</name>
    <dbReference type="NCBI Taxonomy" id="1963018"/>
    <lineage>
        <taxon>Bacteria</taxon>
        <taxon>Pseudomonadati</taxon>
        <taxon>Pseudomonadota</taxon>
        <taxon>Betaproteobacteria</taxon>
        <taxon>Neisseriales</taxon>
        <taxon>Chitinibacteraceae</taxon>
        <taxon>Chitinimonas</taxon>
    </lineage>
</organism>